<feature type="transmembrane region" description="Helical" evidence="2">
    <location>
        <begin position="35"/>
        <end position="58"/>
    </location>
</feature>
<keyword evidence="2" id="KW-1133">Transmembrane helix</keyword>
<evidence type="ECO:0000256" key="2">
    <source>
        <dbReference type="SAM" id="Phobius"/>
    </source>
</evidence>
<feature type="transmembrane region" description="Helical" evidence="2">
    <location>
        <begin position="7"/>
        <end position="29"/>
    </location>
</feature>
<protein>
    <submittedName>
        <fullName evidence="3">Uncharacterized protein</fullName>
    </submittedName>
</protein>
<feature type="region of interest" description="Disordered" evidence="1">
    <location>
        <begin position="64"/>
        <end position="95"/>
    </location>
</feature>
<dbReference type="Proteomes" id="UP000195106">
    <property type="component" value="Unassembled WGS sequence"/>
</dbReference>
<keyword evidence="2" id="KW-0472">Membrane</keyword>
<comment type="caution">
    <text evidence="3">The sequence shown here is derived from an EMBL/GenBank/DDBJ whole genome shotgun (WGS) entry which is preliminary data.</text>
</comment>
<name>A0A251XXQ0_9MICO</name>
<sequence>MDPVRRLLFWLRVPFVADAALVVVGIALLVGGDGVGWWVLVFAGLRAVVGVVAIVWIAPRMIARLDPGDDSSSDSDSGRGRDAEPPAPDAGTARR</sequence>
<proteinExistence type="predicted"/>
<dbReference type="EMBL" id="MDHJ01000001">
    <property type="protein sequence ID" value="OUE10306.1"/>
    <property type="molecule type" value="Genomic_DNA"/>
</dbReference>
<evidence type="ECO:0000256" key="1">
    <source>
        <dbReference type="SAM" id="MobiDB-lite"/>
    </source>
</evidence>
<organism evidence="3 4">
    <name type="scientific">Clavibacter michiganensis</name>
    <dbReference type="NCBI Taxonomy" id="28447"/>
    <lineage>
        <taxon>Bacteria</taxon>
        <taxon>Bacillati</taxon>
        <taxon>Actinomycetota</taxon>
        <taxon>Actinomycetes</taxon>
        <taxon>Micrococcales</taxon>
        <taxon>Microbacteriaceae</taxon>
        <taxon>Clavibacter</taxon>
    </lineage>
</organism>
<gene>
    <name evidence="3" type="ORF">CMsap09_15265</name>
</gene>
<reference evidence="3 4" key="1">
    <citation type="submission" date="2016-08" db="EMBL/GenBank/DDBJ databases">
        <title>Genome sequence of Clavibacter michiganensis spp. strain CASJ009.</title>
        <authorList>
            <person name="Thapa S.P."/>
            <person name="Coaker G."/>
        </authorList>
    </citation>
    <scope>NUCLEOTIDE SEQUENCE [LARGE SCALE GENOMIC DNA]</scope>
    <source>
        <strain evidence="3">CASJ009</strain>
    </source>
</reference>
<accession>A0A251XXQ0</accession>
<evidence type="ECO:0000313" key="4">
    <source>
        <dbReference type="Proteomes" id="UP000195106"/>
    </source>
</evidence>
<evidence type="ECO:0000313" key="3">
    <source>
        <dbReference type="EMBL" id="OUE10306.1"/>
    </source>
</evidence>
<keyword evidence="2" id="KW-0812">Transmembrane</keyword>
<dbReference type="AlphaFoldDB" id="A0A251XXQ0"/>